<dbReference type="InterPro" id="IPR000718">
    <property type="entry name" value="Peptidase_M13"/>
</dbReference>
<sequence>MDSQPKSKVSYDPVPTNASSRSKKCSISLLSGTIIVLLLISIIGLSILHFTERNEILDKHTKSAALVNDTSDLCLAPECIKAASSLLESIDITVDPCENFYMFTCGKWIKNARIPSNNDEQSSRSQMSTKLENVLVDILSSSPPHETIESKAIVNARRWYSSCINESSIEMEGVDLILSFIKTELGGWPVLLGPTWNESTFDFYRLMLKLSQHNNFMLYTVQTAIYRKNSSMRSIEIDPTTFFINDAIRLHKSKKESYLSAFYEFAAALTDDTSNIMNDALDVLTLQIEILQLFTNGISSLSNNTIHTTVGNLSSTIEIGSDFTDYVRRLYLFGNVSLIDTDIVTVIQPNILRNISSFINLQSPRTVQNYLIWRFMMNRVWNMPKQFRDMEKQNEDIFHGTSYEQRRSVRCSQYLSHAMGPVISKIYIDKYFNKHSQKQAHEMVNNIRNVFINMVNQSTWMDLKSKITTIKKIRAIKEKIGYPVYLENDDMVKLEKEYEEYKFNSSFMSNALRLIQLNSKRNLQIFRDPIDKNEWTEALPTSISAMYHILFNDITFPAAFLQTPIFDQYVPMYLNYGAIGFVMGHEITHSLGDRSRNVDMDAHKVSLWTNETIDAFDKRKECIIEQYNNYTLTQVNLQMNGEKTQSENIADIVGLKQAFFAYQKWAETHKNVDKKLPGLTKYSAEQMFFLNFGHICCTKMSVGAAYSYVLKDTHSPPEFRINGPTSNFVEFDRVFDCQPGQDKHISWTSPFDKVHGIFNDEMELADKLCLHVRHLSSCLTSISIFNPLERTIHSLDAEQTTFMWFQLFVEILLRLKVTSAAQNRMREECCSNYASN</sequence>
<feature type="domain" description="Peptidase M13 N-terminal" evidence="11">
    <location>
        <begin position="96"/>
        <end position="483"/>
    </location>
</feature>
<evidence type="ECO:0000313" key="13">
    <source>
        <dbReference type="Proteomes" id="UP000663834"/>
    </source>
</evidence>
<evidence type="ECO:0000313" key="12">
    <source>
        <dbReference type="EMBL" id="CAF1283663.1"/>
    </source>
</evidence>
<dbReference type="GO" id="GO:0016485">
    <property type="term" value="P:protein processing"/>
    <property type="evidence" value="ECO:0007669"/>
    <property type="project" value="TreeGrafter"/>
</dbReference>
<keyword evidence="9" id="KW-0812">Transmembrane</keyword>
<evidence type="ECO:0000256" key="8">
    <source>
        <dbReference type="SAM" id="MobiDB-lite"/>
    </source>
</evidence>
<gene>
    <name evidence="12" type="ORF">KQP761_LOCUS3911</name>
</gene>
<dbReference type="InterPro" id="IPR024079">
    <property type="entry name" value="MetalloPept_cat_dom_sf"/>
</dbReference>
<dbReference type="OrthoDB" id="6475849at2759"/>
<evidence type="ECO:0000256" key="5">
    <source>
        <dbReference type="ARBA" id="ARBA00022801"/>
    </source>
</evidence>
<keyword evidence="6" id="KW-0862">Zinc</keyword>
<keyword evidence="9" id="KW-0472">Membrane</keyword>
<dbReference type="Pfam" id="PF05649">
    <property type="entry name" value="Peptidase_M13_N"/>
    <property type="match status" value="1"/>
</dbReference>
<dbReference type="PRINTS" id="PR00786">
    <property type="entry name" value="NEPRILYSIN"/>
</dbReference>
<evidence type="ECO:0000256" key="6">
    <source>
        <dbReference type="ARBA" id="ARBA00022833"/>
    </source>
</evidence>
<evidence type="ECO:0000256" key="3">
    <source>
        <dbReference type="ARBA" id="ARBA00022670"/>
    </source>
</evidence>
<comment type="cofactor">
    <cofactor evidence="1">
        <name>Zn(2+)</name>
        <dbReference type="ChEBI" id="CHEBI:29105"/>
    </cofactor>
</comment>
<dbReference type="EMBL" id="CAJNOW010000587">
    <property type="protein sequence ID" value="CAF1283663.1"/>
    <property type="molecule type" value="Genomic_DNA"/>
</dbReference>
<evidence type="ECO:0000256" key="2">
    <source>
        <dbReference type="ARBA" id="ARBA00007357"/>
    </source>
</evidence>
<keyword evidence="3" id="KW-0645">Protease</keyword>
<evidence type="ECO:0000259" key="10">
    <source>
        <dbReference type="Pfam" id="PF01431"/>
    </source>
</evidence>
<organism evidence="12 13">
    <name type="scientific">Rotaria magnacalcarata</name>
    <dbReference type="NCBI Taxonomy" id="392030"/>
    <lineage>
        <taxon>Eukaryota</taxon>
        <taxon>Metazoa</taxon>
        <taxon>Spiralia</taxon>
        <taxon>Gnathifera</taxon>
        <taxon>Rotifera</taxon>
        <taxon>Eurotatoria</taxon>
        <taxon>Bdelloidea</taxon>
        <taxon>Philodinida</taxon>
        <taxon>Philodinidae</taxon>
        <taxon>Rotaria</taxon>
    </lineage>
</organism>
<dbReference type="GO" id="GO:0005886">
    <property type="term" value="C:plasma membrane"/>
    <property type="evidence" value="ECO:0007669"/>
    <property type="project" value="TreeGrafter"/>
</dbReference>
<evidence type="ECO:0000256" key="7">
    <source>
        <dbReference type="ARBA" id="ARBA00023049"/>
    </source>
</evidence>
<evidence type="ECO:0000256" key="1">
    <source>
        <dbReference type="ARBA" id="ARBA00001947"/>
    </source>
</evidence>
<dbReference type="SUPFAM" id="SSF55486">
    <property type="entry name" value="Metalloproteases ('zincins'), catalytic domain"/>
    <property type="match status" value="1"/>
</dbReference>
<accession>A0A815CDC4</accession>
<dbReference type="Pfam" id="PF01431">
    <property type="entry name" value="Peptidase_M13"/>
    <property type="match status" value="1"/>
</dbReference>
<evidence type="ECO:0000256" key="9">
    <source>
        <dbReference type="SAM" id="Phobius"/>
    </source>
</evidence>
<proteinExistence type="inferred from homology"/>
<dbReference type="Proteomes" id="UP000663834">
    <property type="component" value="Unassembled WGS sequence"/>
</dbReference>
<keyword evidence="9" id="KW-1133">Transmembrane helix</keyword>
<dbReference type="GO" id="GO:0004222">
    <property type="term" value="F:metalloendopeptidase activity"/>
    <property type="evidence" value="ECO:0007669"/>
    <property type="project" value="InterPro"/>
</dbReference>
<feature type="region of interest" description="Disordered" evidence="8">
    <location>
        <begin position="1"/>
        <end position="21"/>
    </location>
</feature>
<dbReference type="Gene3D" id="1.10.1380.10">
    <property type="entry name" value="Neutral endopeptidase , domain2"/>
    <property type="match status" value="1"/>
</dbReference>
<reference evidence="12" key="1">
    <citation type="submission" date="2021-02" db="EMBL/GenBank/DDBJ databases">
        <authorList>
            <person name="Nowell W R."/>
        </authorList>
    </citation>
    <scope>NUCLEOTIDE SEQUENCE</scope>
</reference>
<dbReference type="InterPro" id="IPR008753">
    <property type="entry name" value="Peptidase_M13_N"/>
</dbReference>
<dbReference type="CDD" id="cd08662">
    <property type="entry name" value="M13"/>
    <property type="match status" value="1"/>
</dbReference>
<comment type="caution">
    <text evidence="12">The sequence shown here is derived from an EMBL/GenBank/DDBJ whole genome shotgun (WGS) entry which is preliminary data.</text>
</comment>
<feature type="transmembrane region" description="Helical" evidence="9">
    <location>
        <begin position="29"/>
        <end position="50"/>
    </location>
</feature>
<keyword evidence="5" id="KW-0378">Hydrolase</keyword>
<dbReference type="InterPro" id="IPR042089">
    <property type="entry name" value="Peptidase_M13_dom_2"/>
</dbReference>
<evidence type="ECO:0000259" key="11">
    <source>
        <dbReference type="Pfam" id="PF05649"/>
    </source>
</evidence>
<dbReference type="AlphaFoldDB" id="A0A815CDC4"/>
<keyword evidence="4" id="KW-0479">Metal-binding</keyword>
<name>A0A815CDC4_9BILA</name>
<dbReference type="Gene3D" id="3.40.390.10">
    <property type="entry name" value="Collagenase (Catalytic Domain)"/>
    <property type="match status" value="1"/>
</dbReference>
<protein>
    <submittedName>
        <fullName evidence="12">Uncharacterized protein</fullName>
    </submittedName>
</protein>
<feature type="domain" description="Peptidase M13 C-terminal" evidence="10">
    <location>
        <begin position="545"/>
        <end position="741"/>
    </location>
</feature>
<dbReference type="GO" id="GO:0046872">
    <property type="term" value="F:metal ion binding"/>
    <property type="evidence" value="ECO:0007669"/>
    <property type="project" value="UniProtKB-KW"/>
</dbReference>
<comment type="similarity">
    <text evidence="2">Belongs to the peptidase M13 family.</text>
</comment>
<dbReference type="PROSITE" id="PS51885">
    <property type="entry name" value="NEPRILYSIN"/>
    <property type="match status" value="1"/>
</dbReference>
<keyword evidence="7" id="KW-0482">Metalloprotease</keyword>
<dbReference type="PANTHER" id="PTHR11733">
    <property type="entry name" value="ZINC METALLOPROTEASE FAMILY M13 NEPRILYSIN-RELATED"/>
    <property type="match status" value="1"/>
</dbReference>
<dbReference type="PANTHER" id="PTHR11733:SF167">
    <property type="entry name" value="FI17812P1-RELATED"/>
    <property type="match status" value="1"/>
</dbReference>
<dbReference type="InterPro" id="IPR018497">
    <property type="entry name" value="Peptidase_M13_C"/>
</dbReference>
<evidence type="ECO:0000256" key="4">
    <source>
        <dbReference type="ARBA" id="ARBA00022723"/>
    </source>
</evidence>